<organism evidence="2 3">
    <name type="scientific">Rubripirellula reticaptiva</name>
    <dbReference type="NCBI Taxonomy" id="2528013"/>
    <lineage>
        <taxon>Bacteria</taxon>
        <taxon>Pseudomonadati</taxon>
        <taxon>Planctomycetota</taxon>
        <taxon>Planctomycetia</taxon>
        <taxon>Pirellulales</taxon>
        <taxon>Pirellulaceae</taxon>
        <taxon>Rubripirellula</taxon>
    </lineage>
</organism>
<dbReference type="RefSeq" id="WP_146535487.1">
    <property type="nucleotide sequence ID" value="NZ_SJPX01000004.1"/>
</dbReference>
<reference evidence="2 3" key="1">
    <citation type="submission" date="2019-02" db="EMBL/GenBank/DDBJ databases">
        <title>Deep-cultivation of Planctomycetes and their phenomic and genomic characterization uncovers novel biology.</title>
        <authorList>
            <person name="Wiegand S."/>
            <person name="Jogler M."/>
            <person name="Boedeker C."/>
            <person name="Pinto D."/>
            <person name="Vollmers J."/>
            <person name="Rivas-Marin E."/>
            <person name="Kohn T."/>
            <person name="Peeters S.H."/>
            <person name="Heuer A."/>
            <person name="Rast P."/>
            <person name="Oberbeckmann S."/>
            <person name="Bunk B."/>
            <person name="Jeske O."/>
            <person name="Meyerdierks A."/>
            <person name="Storesund J.E."/>
            <person name="Kallscheuer N."/>
            <person name="Luecker S."/>
            <person name="Lage O.M."/>
            <person name="Pohl T."/>
            <person name="Merkel B.J."/>
            <person name="Hornburger P."/>
            <person name="Mueller R.-W."/>
            <person name="Bruemmer F."/>
            <person name="Labrenz M."/>
            <person name="Spormann A.M."/>
            <person name="Op Den Camp H."/>
            <person name="Overmann J."/>
            <person name="Amann R."/>
            <person name="Jetten M.S.M."/>
            <person name="Mascher T."/>
            <person name="Medema M.H."/>
            <person name="Devos D.P."/>
            <person name="Kaster A.-K."/>
            <person name="Ovreas L."/>
            <person name="Rohde M."/>
            <person name="Galperin M.Y."/>
            <person name="Jogler C."/>
        </authorList>
    </citation>
    <scope>NUCLEOTIDE SEQUENCE [LARGE SCALE GENOMIC DNA]</scope>
    <source>
        <strain evidence="2 3">Poly59</strain>
    </source>
</reference>
<keyword evidence="1" id="KW-0812">Transmembrane</keyword>
<feature type="transmembrane region" description="Helical" evidence="1">
    <location>
        <begin position="12"/>
        <end position="33"/>
    </location>
</feature>
<dbReference type="Proteomes" id="UP000317977">
    <property type="component" value="Unassembled WGS sequence"/>
</dbReference>
<dbReference type="AlphaFoldDB" id="A0A5C6ENK5"/>
<dbReference type="OrthoDB" id="246496at2"/>
<keyword evidence="1" id="KW-0472">Membrane</keyword>
<dbReference type="EMBL" id="SJPX01000004">
    <property type="protein sequence ID" value="TWU49191.1"/>
    <property type="molecule type" value="Genomic_DNA"/>
</dbReference>
<evidence type="ECO:0000256" key="1">
    <source>
        <dbReference type="SAM" id="Phobius"/>
    </source>
</evidence>
<proteinExistence type="predicted"/>
<protein>
    <submittedName>
        <fullName evidence="2">Uncharacterized protein</fullName>
    </submittedName>
</protein>
<evidence type="ECO:0000313" key="2">
    <source>
        <dbReference type="EMBL" id="TWU49191.1"/>
    </source>
</evidence>
<evidence type="ECO:0000313" key="3">
    <source>
        <dbReference type="Proteomes" id="UP000317977"/>
    </source>
</evidence>
<keyword evidence="1" id="KW-1133">Transmembrane helix</keyword>
<accession>A0A5C6ENK5</accession>
<comment type="caution">
    <text evidence="2">The sequence shown here is derived from an EMBL/GenBank/DDBJ whole genome shotgun (WGS) entry which is preliminary data.</text>
</comment>
<name>A0A5C6ENK5_9BACT</name>
<keyword evidence="3" id="KW-1185">Reference proteome</keyword>
<gene>
    <name evidence="2" type="ORF">Poly59_38050</name>
</gene>
<sequence length="454" mass="51933">MTQHQRTTADVMYMTIVALPLLALGGMFTASAIKWRSEKTKLQDTIEAVLGNRNAIDYTTLPRRYDEQTSDKSTATWKAVLSASEAHNSRFGGPFAWSHEDETYGDLVPPDQPWPVADVMARYAKDAQPILDQMQKLLGSDDTIWVPIIFQSTWTNLNEIQQTRSVSRLVHYSFLDAIHQGDNERAIRMLRLSNRLFGSHHDSVYLVDELVHIACRSIFLDDLRHSIAADVWTDAERKEIEPFVFNATNWDTEWRQMIESEMLSILPGMLQDDLNSMGMQDRSGVSNMPFRFAPSMMLKAFERQHGVATIRDAGTTRHRDRVEKTDRSKIDKDKQIEIDCWLQFPFLDSQWAEDMFTPAYVAVAEAIRRMANEERFTRTVFSLREYHSKLGEWPESLDKLADIGLPISAIKAFDGGPFHYEIKGKDAVIYAQANKDVRYVNNGEAAEPIVMIGK</sequence>